<evidence type="ECO:0000313" key="7">
    <source>
        <dbReference type="EMBL" id="AKZ65108.1"/>
    </source>
</evidence>
<dbReference type="InterPro" id="IPR033462">
    <property type="entry name" value="Cache_3-Cache_2"/>
</dbReference>
<keyword evidence="8" id="KW-1185">Reference proteome</keyword>
<feature type="domain" description="HAMP" evidence="6">
    <location>
        <begin position="201"/>
        <end position="253"/>
    </location>
</feature>
<accession>A0ABM5V620</accession>
<comment type="similarity">
    <text evidence="2">Belongs to the methyl-accepting chemotaxis (MCP) protein family.</text>
</comment>
<evidence type="ECO:0000259" key="6">
    <source>
        <dbReference type="PROSITE" id="PS50885"/>
    </source>
</evidence>
<dbReference type="InterPro" id="IPR003660">
    <property type="entry name" value="HAMP_dom"/>
</dbReference>
<dbReference type="CDD" id="cd06225">
    <property type="entry name" value="HAMP"/>
    <property type="match status" value="1"/>
</dbReference>
<dbReference type="Pfam" id="PF17201">
    <property type="entry name" value="Cache_3-Cache_2"/>
    <property type="match status" value="1"/>
</dbReference>
<gene>
    <name evidence="7" type="ORF">F506_02695</name>
</gene>
<dbReference type="Gene3D" id="1.10.287.950">
    <property type="entry name" value="Methyl-accepting chemotaxis protein"/>
    <property type="match status" value="1"/>
</dbReference>
<dbReference type="EMBL" id="CP011409">
    <property type="protein sequence ID" value="AKZ65108.1"/>
    <property type="molecule type" value="Genomic_DNA"/>
</dbReference>
<name>A0ABM5V620_9BURK</name>
<keyword evidence="4" id="KW-0472">Membrane</keyword>
<dbReference type="InterPro" id="IPR051310">
    <property type="entry name" value="MCP_chemotaxis"/>
</dbReference>
<dbReference type="PROSITE" id="PS50111">
    <property type="entry name" value="CHEMOTAXIS_TRANSDUC_2"/>
    <property type="match status" value="1"/>
</dbReference>
<organism evidence="7 8">
    <name type="scientific">Herbaspirillum hiltneri N3</name>
    <dbReference type="NCBI Taxonomy" id="1262470"/>
    <lineage>
        <taxon>Bacteria</taxon>
        <taxon>Pseudomonadati</taxon>
        <taxon>Pseudomonadota</taxon>
        <taxon>Betaproteobacteria</taxon>
        <taxon>Burkholderiales</taxon>
        <taxon>Oxalobacteraceae</taxon>
        <taxon>Herbaspirillum</taxon>
    </lineage>
</organism>
<reference evidence="8" key="1">
    <citation type="journal article" date="2015" name="Genome Announc.">
        <title>Complete Genome Sequence of Herbaspirillum hiltneri N3 (DSM 17495), Isolated from Surface-Sterilized Wheat Roots.</title>
        <authorList>
            <person name="Guizelini D."/>
            <person name="Saizaki P.M."/>
            <person name="Coimbra N.A."/>
            <person name="Weiss V.A."/>
            <person name="Faoro H."/>
            <person name="Sfeir M.Z."/>
            <person name="Baura V.A."/>
            <person name="Monteiro R.A."/>
            <person name="Chubatsu L.S."/>
            <person name="Souza E.M."/>
            <person name="Cruz L.M."/>
            <person name="Pedrosa F.O."/>
            <person name="Raittz R.T."/>
            <person name="Marchaukoski J.N."/>
            <person name="Steffens M.B."/>
        </authorList>
    </citation>
    <scope>NUCLEOTIDE SEQUENCE [LARGE SCALE GENOMIC DNA]</scope>
    <source>
        <strain evidence="8">N3</strain>
    </source>
</reference>
<dbReference type="Proteomes" id="UP000063429">
    <property type="component" value="Chromosome"/>
</dbReference>
<dbReference type="PANTHER" id="PTHR43531:SF14">
    <property type="entry name" value="METHYL-ACCEPTING CHEMOTAXIS PROTEIN I-RELATED"/>
    <property type="match status" value="1"/>
</dbReference>
<dbReference type="InterPro" id="IPR029151">
    <property type="entry name" value="Sensor-like_sf"/>
</dbReference>
<dbReference type="PANTHER" id="PTHR43531">
    <property type="entry name" value="PROTEIN ICFG"/>
    <property type="match status" value="1"/>
</dbReference>
<evidence type="ECO:0000256" key="1">
    <source>
        <dbReference type="ARBA" id="ARBA00022481"/>
    </source>
</evidence>
<keyword evidence="3" id="KW-0807">Transducer</keyword>
<evidence type="ECO:0000256" key="4">
    <source>
        <dbReference type="SAM" id="Phobius"/>
    </source>
</evidence>
<dbReference type="SMART" id="SM00304">
    <property type="entry name" value="HAMP"/>
    <property type="match status" value="2"/>
</dbReference>
<dbReference type="InterPro" id="IPR004089">
    <property type="entry name" value="MCPsignal_dom"/>
</dbReference>
<dbReference type="PROSITE" id="PS50885">
    <property type="entry name" value="HAMP"/>
    <property type="match status" value="1"/>
</dbReference>
<feature type="transmembrane region" description="Helical" evidence="4">
    <location>
        <begin position="138"/>
        <end position="156"/>
    </location>
</feature>
<dbReference type="Pfam" id="PF00015">
    <property type="entry name" value="MCPsignal"/>
    <property type="match status" value="1"/>
</dbReference>
<sequence>MFSIDERELLAVGTEATPVLRNGAEVLNLNFGAIDSFSAATGGSATIFVQRGKDFVRVSTSVKKENGERAIGTLLDHAHAGYRDLLAGRSYTGFAQLFGRQYMTRYDPVRDAQGRVVAVLYVGIDVSKRFQIGIGARLGMLAFGIAGLALGAYVWASVAAVSALPPATAPAAVAALLLRYGAMALALLALGMGGLYLLAQRMVTRPLLDATAAAQRLAKGDLTTMIHVGRRDEIGQLTQAINGVAQGLATIVGAVRASAERINVAAHEIAAGNSDLSSRAEAQAGALEQVRATMDNFSAGIRNNAGHTQQAGSLVDNASAHAGEGGKVVGSVVATMGAIRASSHKVADIIGVIDGIAFQTNILALNAAVEAARAGEQGRGFAVVATEVRQLAQRSAAAAREIKDLIAESVTNVDHGDRLAGQAGGAMSGIETAIGSVAAIMRDIATAGAGQTEDIGEVTRAVGDIDQMTQQNAALIEQAATATESLRHEAEKLVGQVGAFKLAQRG</sequence>
<protein>
    <recommendedName>
        <fullName evidence="9">Methyl-accepting chemotaxis protein-2 (Aspartate sensor receptor)</fullName>
    </recommendedName>
</protein>
<keyword evidence="1" id="KW-0488">Methylation</keyword>
<keyword evidence="4" id="KW-1133">Transmembrane helix</keyword>
<feature type="domain" description="Methyl-accepting transducer" evidence="5">
    <location>
        <begin position="258"/>
        <end position="487"/>
    </location>
</feature>
<dbReference type="SUPFAM" id="SSF103190">
    <property type="entry name" value="Sensory domain-like"/>
    <property type="match status" value="1"/>
</dbReference>
<dbReference type="Pfam" id="PF00672">
    <property type="entry name" value="HAMP"/>
    <property type="match status" value="1"/>
</dbReference>
<dbReference type="PRINTS" id="PR00260">
    <property type="entry name" value="CHEMTRNSDUCR"/>
</dbReference>
<feature type="transmembrane region" description="Helical" evidence="4">
    <location>
        <begin position="176"/>
        <end position="198"/>
    </location>
</feature>
<evidence type="ECO:0000256" key="2">
    <source>
        <dbReference type="ARBA" id="ARBA00029447"/>
    </source>
</evidence>
<dbReference type="InterPro" id="IPR004090">
    <property type="entry name" value="Chemotax_Me-accpt_rcpt"/>
</dbReference>
<keyword evidence="4" id="KW-0812">Transmembrane</keyword>
<evidence type="ECO:0008006" key="9">
    <source>
        <dbReference type="Google" id="ProtNLM"/>
    </source>
</evidence>
<evidence type="ECO:0000256" key="3">
    <source>
        <dbReference type="PROSITE-ProRule" id="PRU00284"/>
    </source>
</evidence>
<evidence type="ECO:0000313" key="8">
    <source>
        <dbReference type="Proteomes" id="UP000063429"/>
    </source>
</evidence>
<evidence type="ECO:0000259" key="5">
    <source>
        <dbReference type="PROSITE" id="PS50111"/>
    </source>
</evidence>
<proteinExistence type="inferred from homology"/>
<dbReference type="SMART" id="SM00283">
    <property type="entry name" value="MA"/>
    <property type="match status" value="1"/>
</dbReference>
<dbReference type="SUPFAM" id="SSF58104">
    <property type="entry name" value="Methyl-accepting chemotaxis protein (MCP) signaling domain"/>
    <property type="match status" value="1"/>
</dbReference>